<accession>A0A1G2L9N9</accession>
<evidence type="ECO:0000256" key="6">
    <source>
        <dbReference type="ARBA" id="ARBA00023136"/>
    </source>
</evidence>
<dbReference type="SUPFAM" id="SSF103473">
    <property type="entry name" value="MFS general substrate transporter"/>
    <property type="match status" value="1"/>
</dbReference>
<name>A0A1G2L9N9_9BACT</name>
<feature type="transmembrane region" description="Helical" evidence="7">
    <location>
        <begin position="142"/>
        <end position="165"/>
    </location>
</feature>
<evidence type="ECO:0000259" key="8">
    <source>
        <dbReference type="PROSITE" id="PS50850"/>
    </source>
</evidence>
<dbReference type="InterPro" id="IPR011701">
    <property type="entry name" value="MFS"/>
</dbReference>
<dbReference type="EMBL" id="MHQS01000018">
    <property type="protein sequence ID" value="OHA08338.1"/>
    <property type="molecule type" value="Genomic_DNA"/>
</dbReference>
<reference evidence="9 10" key="1">
    <citation type="journal article" date="2016" name="Nat. Commun.">
        <title>Thousands of microbial genomes shed light on interconnected biogeochemical processes in an aquifer system.</title>
        <authorList>
            <person name="Anantharaman K."/>
            <person name="Brown C.T."/>
            <person name="Hug L.A."/>
            <person name="Sharon I."/>
            <person name="Castelle C.J."/>
            <person name="Probst A.J."/>
            <person name="Thomas B.C."/>
            <person name="Singh A."/>
            <person name="Wilkins M.J."/>
            <person name="Karaoz U."/>
            <person name="Brodie E.L."/>
            <person name="Williams K.H."/>
            <person name="Hubbard S.S."/>
            <person name="Banfield J.F."/>
        </authorList>
    </citation>
    <scope>NUCLEOTIDE SEQUENCE [LARGE SCALE GENOMIC DNA]</scope>
</reference>
<evidence type="ECO:0000313" key="10">
    <source>
        <dbReference type="Proteomes" id="UP000176705"/>
    </source>
</evidence>
<organism evidence="9 10">
    <name type="scientific">Candidatus Sungbacteria bacterium RIFCSPLOWO2_01_FULL_59_16</name>
    <dbReference type="NCBI Taxonomy" id="1802280"/>
    <lineage>
        <taxon>Bacteria</taxon>
        <taxon>Candidatus Sungiibacteriota</taxon>
    </lineage>
</organism>
<feature type="transmembrane region" description="Helical" evidence="7">
    <location>
        <begin position="317"/>
        <end position="339"/>
    </location>
</feature>
<keyword evidence="4 7" id="KW-0812">Transmembrane</keyword>
<dbReference type="PANTHER" id="PTHR23517:SF3">
    <property type="entry name" value="INTEGRAL MEMBRANE TRANSPORT PROTEIN"/>
    <property type="match status" value="1"/>
</dbReference>
<feature type="transmembrane region" description="Helical" evidence="7">
    <location>
        <begin position="105"/>
        <end position="130"/>
    </location>
</feature>
<evidence type="ECO:0000313" key="9">
    <source>
        <dbReference type="EMBL" id="OHA08338.1"/>
    </source>
</evidence>
<evidence type="ECO:0000256" key="2">
    <source>
        <dbReference type="ARBA" id="ARBA00022448"/>
    </source>
</evidence>
<keyword evidence="5 7" id="KW-1133">Transmembrane helix</keyword>
<feature type="transmembrane region" description="Helical" evidence="7">
    <location>
        <begin position="81"/>
        <end position="99"/>
    </location>
</feature>
<evidence type="ECO:0000256" key="3">
    <source>
        <dbReference type="ARBA" id="ARBA00022475"/>
    </source>
</evidence>
<dbReference type="Proteomes" id="UP000176705">
    <property type="component" value="Unassembled WGS sequence"/>
</dbReference>
<dbReference type="Pfam" id="PF07690">
    <property type="entry name" value="MFS_1"/>
    <property type="match status" value="1"/>
</dbReference>
<dbReference type="GO" id="GO:0022857">
    <property type="term" value="F:transmembrane transporter activity"/>
    <property type="evidence" value="ECO:0007669"/>
    <property type="project" value="InterPro"/>
</dbReference>
<feature type="domain" description="Major facilitator superfamily (MFS) profile" evidence="8">
    <location>
        <begin position="15"/>
        <end position="405"/>
    </location>
</feature>
<dbReference type="InterPro" id="IPR020846">
    <property type="entry name" value="MFS_dom"/>
</dbReference>
<dbReference type="AlphaFoldDB" id="A0A1G2L9N9"/>
<feature type="transmembrane region" description="Helical" evidence="7">
    <location>
        <begin position="16"/>
        <end position="36"/>
    </location>
</feature>
<comment type="subcellular location">
    <subcellularLocation>
        <location evidence="1">Cell membrane</location>
        <topology evidence="1">Multi-pass membrane protein</topology>
    </subcellularLocation>
</comment>
<dbReference type="CDD" id="cd17325">
    <property type="entry name" value="MFS_MdtG_SLC18_like"/>
    <property type="match status" value="1"/>
</dbReference>
<keyword evidence="3" id="KW-1003">Cell membrane</keyword>
<proteinExistence type="predicted"/>
<dbReference type="STRING" id="1802280.A3B37_03715"/>
<feature type="transmembrane region" description="Helical" evidence="7">
    <location>
        <begin position="171"/>
        <end position="189"/>
    </location>
</feature>
<keyword evidence="6 7" id="KW-0472">Membrane</keyword>
<protein>
    <recommendedName>
        <fullName evidence="8">Major facilitator superfamily (MFS) profile domain-containing protein</fullName>
    </recommendedName>
</protein>
<dbReference type="Gene3D" id="1.20.1250.20">
    <property type="entry name" value="MFS general substrate transporter like domains"/>
    <property type="match status" value="2"/>
</dbReference>
<dbReference type="PROSITE" id="PS50850">
    <property type="entry name" value="MFS"/>
    <property type="match status" value="1"/>
</dbReference>
<feature type="transmembrane region" description="Helical" evidence="7">
    <location>
        <begin position="226"/>
        <end position="245"/>
    </location>
</feature>
<feature type="transmembrane region" description="Helical" evidence="7">
    <location>
        <begin position="291"/>
        <end position="311"/>
    </location>
</feature>
<dbReference type="PANTHER" id="PTHR23517">
    <property type="entry name" value="RESISTANCE PROTEIN MDTM, PUTATIVE-RELATED-RELATED"/>
    <property type="match status" value="1"/>
</dbReference>
<comment type="caution">
    <text evidence="9">The sequence shown here is derived from an EMBL/GenBank/DDBJ whole genome shotgun (WGS) entry which is preliminary data.</text>
</comment>
<evidence type="ECO:0000256" key="7">
    <source>
        <dbReference type="SAM" id="Phobius"/>
    </source>
</evidence>
<feature type="transmembrane region" description="Helical" evidence="7">
    <location>
        <begin position="48"/>
        <end position="69"/>
    </location>
</feature>
<gene>
    <name evidence="9" type="ORF">A3B37_03715</name>
</gene>
<evidence type="ECO:0000256" key="5">
    <source>
        <dbReference type="ARBA" id="ARBA00022989"/>
    </source>
</evidence>
<keyword evidence="2" id="KW-0813">Transport</keyword>
<evidence type="ECO:0000256" key="4">
    <source>
        <dbReference type="ARBA" id="ARBA00022692"/>
    </source>
</evidence>
<evidence type="ECO:0000256" key="1">
    <source>
        <dbReference type="ARBA" id="ARBA00004651"/>
    </source>
</evidence>
<feature type="transmembrane region" description="Helical" evidence="7">
    <location>
        <begin position="383"/>
        <end position="400"/>
    </location>
</feature>
<dbReference type="InterPro" id="IPR050171">
    <property type="entry name" value="MFS_Transporters"/>
</dbReference>
<dbReference type="GO" id="GO:0005886">
    <property type="term" value="C:plasma membrane"/>
    <property type="evidence" value="ECO:0007669"/>
    <property type="project" value="UniProtKB-SubCell"/>
</dbReference>
<sequence>MRILRVLRANRRNRTLLALGTVILIYTFATSVMQYNLALFSNGLSPNYTVFGAVMGLPWLFSLLTDMPAGALAERIGKKRMIVIGLGGLAASGAFFYFVSGIVELFWVLVFFGTFEGFLTVAGMSSVIAVSPHGSEHRFVGGYTSASALGYAFGPLFGGLVVAWFGSRLPFLVFGAICLVAMFIAAMIIPDPRHEHDPIAPALRKVFVHDRIYLAGLREFFSGGRISWLVGIAVLLSGMWSEFIWAMEPVFVAGLGLSPLLGGLVLTAFVVPFTALDYPIGIWIDRTQKRFVSIVIGLILGGVSMILFGVASSPLLLIGLAALVSTAYAFFYVAVNGIFDSLSDRHRRGHMTGVWQAAEDIGYVLGPIAGGVLADAFHLSGAFVAFGLLFLLASFGIGWMRKDIHRYESHAA</sequence>
<dbReference type="InterPro" id="IPR036259">
    <property type="entry name" value="MFS_trans_sf"/>
</dbReference>
<feature type="transmembrane region" description="Helical" evidence="7">
    <location>
        <begin position="360"/>
        <end position="377"/>
    </location>
</feature>